<keyword evidence="2" id="KW-1185">Reference proteome</keyword>
<dbReference type="EMBL" id="JAAAXJ010000003">
    <property type="protein sequence ID" value="NBJ24220.1"/>
    <property type="molecule type" value="Genomic_DNA"/>
</dbReference>
<proteinExistence type="predicted"/>
<dbReference type="Proteomes" id="UP000818323">
    <property type="component" value="Unassembled WGS sequence"/>
</dbReference>
<sequence>MLSRTRSNRPSLPIPVQEHLGRMLRADYFERSDKPQYVGDPALPLEFIPHLDRLARSEHTARLNRIREQGRKAVADALSGLVL</sequence>
<evidence type="ECO:0000313" key="2">
    <source>
        <dbReference type="Proteomes" id="UP000818323"/>
    </source>
</evidence>
<name>A0ABW9YXH5_9HYPH</name>
<comment type="caution">
    <text evidence="1">The sequence shown here is derived from an EMBL/GenBank/DDBJ whole genome shotgun (WGS) entry which is preliminary data.</text>
</comment>
<accession>A0ABW9YXH5</accession>
<reference evidence="1 2" key="1">
    <citation type="submission" date="2020-01" db="EMBL/GenBank/DDBJ databases">
        <title>Microvirga sp. nov., an arsenate reduction bacterium isolated from Tibet hotspring sediments.</title>
        <authorList>
            <person name="Yuan C.-G."/>
        </authorList>
    </citation>
    <scope>NUCLEOTIDE SEQUENCE [LARGE SCALE GENOMIC DNA]</scope>
    <source>
        <strain evidence="1 2">SYSU G3D203</strain>
    </source>
</reference>
<gene>
    <name evidence="1" type="ORF">GR303_07615</name>
</gene>
<protein>
    <submittedName>
        <fullName evidence="1">Uncharacterized protein</fullName>
    </submittedName>
</protein>
<evidence type="ECO:0000313" key="1">
    <source>
        <dbReference type="EMBL" id="NBJ24220.1"/>
    </source>
</evidence>
<organism evidence="1 2">
    <name type="scientific">Microvirga arsenatis</name>
    <dbReference type="NCBI Taxonomy" id="2692265"/>
    <lineage>
        <taxon>Bacteria</taxon>
        <taxon>Pseudomonadati</taxon>
        <taxon>Pseudomonadota</taxon>
        <taxon>Alphaproteobacteria</taxon>
        <taxon>Hyphomicrobiales</taxon>
        <taxon>Methylobacteriaceae</taxon>
        <taxon>Microvirga</taxon>
    </lineage>
</organism>